<evidence type="ECO:0000256" key="1">
    <source>
        <dbReference type="ARBA" id="ARBA00004575"/>
    </source>
</evidence>
<keyword evidence="3 8" id="KW-0812">Transmembrane</keyword>
<dbReference type="GO" id="GO:0005637">
    <property type="term" value="C:nuclear inner membrane"/>
    <property type="evidence" value="ECO:0007669"/>
    <property type="project" value="UniProtKB-SubCell"/>
</dbReference>
<keyword evidence="5 8" id="KW-1133">Transmembrane helix</keyword>
<dbReference type="EMBL" id="SMOL01000143">
    <property type="protein sequence ID" value="KAB2631683.1"/>
    <property type="molecule type" value="Genomic_DNA"/>
</dbReference>
<sequence>MSIIILGILTLKSLNISCVLCWFVCIFLKLTFTNIEITGVDIENPVLEVIPAPLSEHSAVPGSKDVLFCERARVSGISRLKLGSYASSLKITLSASLGILERLLSKIQVCFHRYVDVKFIGKIPGPVTITIFRDGAFCGWHWDLLYCCWHQFVSNWVPFCYSSSMVIGVFLVIIIILFQGMKLLPTEGKDVLYLTICGSVLGAGSFLVHQFSLMVNSILLSFGPFGLSEEIHNPVSIFLLVGIILPGAALGYWIVRKFVVSKDGTVDVGIAQFVKWAMCIIGTTSILQSTLDTPLAMGALVSYWIISKLITCLKWHLKS</sequence>
<organism evidence="9 10">
    <name type="scientific">Pyrus ussuriensis x Pyrus communis</name>
    <dbReference type="NCBI Taxonomy" id="2448454"/>
    <lineage>
        <taxon>Eukaryota</taxon>
        <taxon>Viridiplantae</taxon>
        <taxon>Streptophyta</taxon>
        <taxon>Embryophyta</taxon>
        <taxon>Tracheophyta</taxon>
        <taxon>Spermatophyta</taxon>
        <taxon>Magnoliopsida</taxon>
        <taxon>eudicotyledons</taxon>
        <taxon>Gunneridae</taxon>
        <taxon>Pentapetalae</taxon>
        <taxon>rosids</taxon>
        <taxon>fabids</taxon>
        <taxon>Rosales</taxon>
        <taxon>Rosaceae</taxon>
        <taxon>Amygdaloideae</taxon>
        <taxon>Maleae</taxon>
        <taxon>Pyrus</taxon>
    </lineage>
</organism>
<dbReference type="AlphaFoldDB" id="A0A5N5HXX6"/>
<gene>
    <name evidence="9" type="ORF">D8674_009202</name>
</gene>
<evidence type="ECO:0000313" key="10">
    <source>
        <dbReference type="Proteomes" id="UP000327157"/>
    </source>
</evidence>
<feature type="transmembrane region" description="Helical" evidence="8">
    <location>
        <begin position="235"/>
        <end position="255"/>
    </location>
</feature>
<keyword evidence="6 8" id="KW-0472">Membrane</keyword>
<feature type="transmembrane region" description="Helical" evidence="8">
    <location>
        <begin position="267"/>
        <end position="287"/>
    </location>
</feature>
<name>A0A5N5HXX6_9ROSA</name>
<protein>
    <submittedName>
        <fullName evidence="9">Uncharacterized protein</fullName>
    </submittedName>
</protein>
<reference evidence="10" key="2">
    <citation type="submission" date="2019-10" db="EMBL/GenBank/DDBJ databases">
        <title>A de novo genome assembly of a pear dwarfing rootstock.</title>
        <authorList>
            <person name="Wang F."/>
            <person name="Wang J."/>
            <person name="Li S."/>
            <person name="Zhang Y."/>
            <person name="Fang M."/>
            <person name="Ma L."/>
            <person name="Zhao Y."/>
            <person name="Jiang S."/>
        </authorList>
    </citation>
    <scope>NUCLEOTIDE SEQUENCE [LARGE SCALE GENOMIC DNA]</scope>
</reference>
<keyword evidence="7" id="KW-0539">Nucleus</keyword>
<feature type="transmembrane region" description="Helical" evidence="8">
    <location>
        <begin position="293"/>
        <end position="313"/>
    </location>
</feature>
<comment type="subcellular location">
    <subcellularLocation>
        <location evidence="1">Nucleus inner membrane</location>
        <topology evidence="1">Multi-pass membrane protein</topology>
        <orientation evidence="1">Nucleoplasmic side</orientation>
    </subcellularLocation>
</comment>
<comment type="caution">
    <text evidence="9">The sequence shown here is derived from an EMBL/GenBank/DDBJ whole genome shotgun (WGS) entry which is preliminary data.</text>
</comment>
<dbReference type="PANTHER" id="PTHR31587:SF3">
    <property type="entry name" value="EXPRESSED PROTEIN"/>
    <property type="match status" value="1"/>
</dbReference>
<feature type="transmembrane region" description="Helical" evidence="8">
    <location>
        <begin position="156"/>
        <end position="179"/>
    </location>
</feature>
<keyword evidence="10" id="KW-1185">Reference proteome</keyword>
<dbReference type="PANTHER" id="PTHR31587">
    <property type="entry name" value="TRANSMEMBRANE PROTEIN (DUF2215)"/>
    <property type="match status" value="1"/>
</dbReference>
<proteinExistence type="inferred from homology"/>
<dbReference type="Pfam" id="PF10225">
    <property type="entry name" value="NEMP"/>
    <property type="match status" value="1"/>
</dbReference>
<evidence type="ECO:0000256" key="8">
    <source>
        <dbReference type="SAM" id="Phobius"/>
    </source>
</evidence>
<dbReference type="Proteomes" id="UP000327157">
    <property type="component" value="Chromosome 12"/>
</dbReference>
<evidence type="ECO:0000256" key="5">
    <source>
        <dbReference type="ARBA" id="ARBA00022989"/>
    </source>
</evidence>
<evidence type="ECO:0000256" key="2">
    <source>
        <dbReference type="ARBA" id="ARBA00005748"/>
    </source>
</evidence>
<evidence type="ECO:0000256" key="4">
    <source>
        <dbReference type="ARBA" id="ARBA00022729"/>
    </source>
</evidence>
<reference evidence="9 10" key="1">
    <citation type="submission" date="2019-09" db="EMBL/GenBank/DDBJ databases">
        <authorList>
            <person name="Ou C."/>
        </authorList>
    </citation>
    <scope>NUCLEOTIDE SEQUENCE [LARGE SCALE GENOMIC DNA]</scope>
    <source>
        <strain evidence="9">S2</strain>
        <tissue evidence="9">Leaf</tissue>
    </source>
</reference>
<evidence type="ECO:0000256" key="7">
    <source>
        <dbReference type="ARBA" id="ARBA00023242"/>
    </source>
</evidence>
<keyword evidence="4" id="KW-0732">Signal</keyword>
<feature type="transmembrane region" description="Helical" evidence="8">
    <location>
        <begin position="191"/>
        <end position="215"/>
    </location>
</feature>
<evidence type="ECO:0000256" key="3">
    <source>
        <dbReference type="ARBA" id="ARBA00022692"/>
    </source>
</evidence>
<reference evidence="9 10" key="3">
    <citation type="submission" date="2019-11" db="EMBL/GenBank/DDBJ databases">
        <title>A de novo genome assembly of a pear dwarfing rootstock.</title>
        <authorList>
            <person name="Wang F."/>
            <person name="Wang J."/>
            <person name="Li S."/>
            <person name="Zhang Y."/>
            <person name="Fang M."/>
            <person name="Ma L."/>
            <person name="Zhao Y."/>
            <person name="Jiang S."/>
        </authorList>
    </citation>
    <scope>NUCLEOTIDE SEQUENCE [LARGE SCALE GENOMIC DNA]</scope>
    <source>
        <strain evidence="9">S2</strain>
        <tissue evidence="9">Leaf</tissue>
    </source>
</reference>
<evidence type="ECO:0000313" key="9">
    <source>
        <dbReference type="EMBL" id="KAB2631683.1"/>
    </source>
</evidence>
<dbReference type="OrthoDB" id="772609at2759"/>
<evidence type="ECO:0000256" key="6">
    <source>
        <dbReference type="ARBA" id="ARBA00023136"/>
    </source>
</evidence>
<accession>A0A5N5HXX6</accession>
<dbReference type="InterPro" id="IPR019358">
    <property type="entry name" value="NEMP_fam"/>
</dbReference>
<comment type="similarity">
    <text evidence="2">Belongs to the NEMP family.</text>
</comment>